<keyword evidence="1" id="KW-1133">Transmembrane helix</keyword>
<evidence type="ECO:0000313" key="2">
    <source>
        <dbReference type="EMBL" id="KAJ8060887.1"/>
    </source>
</evidence>
<organism evidence="2 3">
    <name type="scientific">Sclerotinia nivalis</name>
    <dbReference type="NCBI Taxonomy" id="352851"/>
    <lineage>
        <taxon>Eukaryota</taxon>
        <taxon>Fungi</taxon>
        <taxon>Dikarya</taxon>
        <taxon>Ascomycota</taxon>
        <taxon>Pezizomycotina</taxon>
        <taxon>Leotiomycetes</taxon>
        <taxon>Helotiales</taxon>
        <taxon>Sclerotiniaceae</taxon>
        <taxon>Sclerotinia</taxon>
    </lineage>
</organism>
<reference evidence="2" key="1">
    <citation type="submission" date="2022-11" db="EMBL/GenBank/DDBJ databases">
        <title>Genome Resource of Sclerotinia nivalis Strain SnTB1, a Plant Pathogen Isolated from American Ginseng.</title>
        <authorList>
            <person name="Fan S."/>
        </authorList>
    </citation>
    <scope>NUCLEOTIDE SEQUENCE</scope>
    <source>
        <strain evidence="2">SnTB1</strain>
    </source>
</reference>
<dbReference type="Proteomes" id="UP001152300">
    <property type="component" value="Unassembled WGS sequence"/>
</dbReference>
<accession>A0A9X0DGK1</accession>
<evidence type="ECO:0000256" key="1">
    <source>
        <dbReference type="SAM" id="Phobius"/>
    </source>
</evidence>
<feature type="transmembrane region" description="Helical" evidence="1">
    <location>
        <begin position="20"/>
        <end position="44"/>
    </location>
</feature>
<dbReference type="AlphaFoldDB" id="A0A9X0DGK1"/>
<gene>
    <name evidence="2" type="ORF">OCU04_009968</name>
</gene>
<keyword evidence="3" id="KW-1185">Reference proteome</keyword>
<dbReference type="OrthoDB" id="410198at2759"/>
<sequence>MLQLVRSAENARAKWGAHLYYYYHHLLFMMPLGVCIPETPAGFYRMSEIRSLAFQRDHAYIDMPFPRHWTSEGRELLRDRLLSIRSEVASSRYVVVKDTDTDEIISQAEWHYYSPESVGDVMDLEFVEGSEEEKNYARNMIGSFQAGRREAIKEKNDHLMCKFAPSEAKPLSFL</sequence>
<evidence type="ECO:0000313" key="3">
    <source>
        <dbReference type="Proteomes" id="UP001152300"/>
    </source>
</evidence>
<name>A0A9X0DGK1_9HELO</name>
<protein>
    <submittedName>
        <fullName evidence="2">Uncharacterized protein</fullName>
    </submittedName>
</protein>
<keyword evidence="1" id="KW-0812">Transmembrane</keyword>
<keyword evidence="1" id="KW-0472">Membrane</keyword>
<dbReference type="EMBL" id="JAPEIS010000012">
    <property type="protein sequence ID" value="KAJ8060887.1"/>
    <property type="molecule type" value="Genomic_DNA"/>
</dbReference>
<proteinExistence type="predicted"/>
<comment type="caution">
    <text evidence="2">The sequence shown here is derived from an EMBL/GenBank/DDBJ whole genome shotgun (WGS) entry which is preliminary data.</text>
</comment>